<reference evidence="2" key="1">
    <citation type="journal article" date="2007" name="Sex. Plant Reprod.">
        <title>Physical size of the S locus region defined by genetic recombination and genome sequencing in Ipomoea trifida, Convolvulaceae.</title>
        <authorList>
            <person name="Rahman M.H."/>
            <person name="Tsuchiya T."/>
            <person name="Suwabe K."/>
            <person name="Kohori J."/>
            <person name="Tomita R.N."/>
            <person name="Kagaya Y."/>
            <person name="Kobayashi I."/>
            <person name="Kakeda K."/>
            <person name="Kowyama Y."/>
        </authorList>
    </citation>
    <scope>NUCLEOTIDE SEQUENCE</scope>
</reference>
<proteinExistence type="predicted"/>
<sequence>MVQSGQAKKHWHIRQYRDDRSIGGREREGREGKREKNGDKKTWLMMRVEEKGSGRKGV</sequence>
<evidence type="ECO:0000256" key="1">
    <source>
        <dbReference type="SAM" id="MobiDB-lite"/>
    </source>
</evidence>
<dbReference type="AlphaFoldDB" id="A0A921"/>
<name>A0A921_IPOTF</name>
<feature type="region of interest" description="Disordered" evidence="1">
    <location>
        <begin position="1"/>
        <end position="42"/>
    </location>
</feature>
<protein>
    <submittedName>
        <fullName evidence="2">Uncharacterized protein</fullName>
    </submittedName>
</protein>
<dbReference type="EMBL" id="AB263748">
    <property type="protein sequence ID" value="BAF36326.1"/>
    <property type="molecule type" value="Genomic_DNA"/>
</dbReference>
<organism evidence="2">
    <name type="scientific">Ipomoea trifida</name>
    <name type="common">Morning glory</name>
    <dbReference type="NCBI Taxonomy" id="35884"/>
    <lineage>
        <taxon>Eukaryota</taxon>
        <taxon>Viridiplantae</taxon>
        <taxon>Streptophyta</taxon>
        <taxon>Embryophyta</taxon>
        <taxon>Tracheophyta</taxon>
        <taxon>Spermatophyta</taxon>
        <taxon>Magnoliopsida</taxon>
        <taxon>eudicotyledons</taxon>
        <taxon>Gunneridae</taxon>
        <taxon>Pentapetalae</taxon>
        <taxon>asterids</taxon>
        <taxon>lamiids</taxon>
        <taxon>Solanales</taxon>
        <taxon>Convolvulaceae</taxon>
        <taxon>Ipomoeeae</taxon>
        <taxon>Ipomoea</taxon>
    </lineage>
</organism>
<accession>A0A921</accession>
<evidence type="ECO:0000313" key="2">
    <source>
        <dbReference type="EMBL" id="BAF36326.1"/>
    </source>
</evidence>
<feature type="compositionally biased region" description="Basic and acidic residues" evidence="1">
    <location>
        <begin position="15"/>
        <end position="42"/>
    </location>
</feature>